<keyword evidence="2" id="KW-1185">Reference proteome</keyword>
<protein>
    <submittedName>
        <fullName evidence="1">Uncharacterized protein</fullName>
    </submittedName>
</protein>
<accession>A0ACC2TIY9</accession>
<evidence type="ECO:0000313" key="1">
    <source>
        <dbReference type="EMBL" id="KAJ9074644.1"/>
    </source>
</evidence>
<organism evidence="1 2">
    <name type="scientific">Entomophthora muscae</name>
    <dbReference type="NCBI Taxonomy" id="34485"/>
    <lineage>
        <taxon>Eukaryota</taxon>
        <taxon>Fungi</taxon>
        <taxon>Fungi incertae sedis</taxon>
        <taxon>Zoopagomycota</taxon>
        <taxon>Entomophthoromycotina</taxon>
        <taxon>Entomophthoromycetes</taxon>
        <taxon>Entomophthorales</taxon>
        <taxon>Entomophthoraceae</taxon>
        <taxon>Entomophthora</taxon>
    </lineage>
</organism>
<dbReference type="Proteomes" id="UP001165960">
    <property type="component" value="Unassembled WGS sequence"/>
</dbReference>
<reference evidence="1" key="1">
    <citation type="submission" date="2022-04" db="EMBL/GenBank/DDBJ databases">
        <title>Genome of the entomopathogenic fungus Entomophthora muscae.</title>
        <authorList>
            <person name="Elya C."/>
            <person name="Lovett B.R."/>
            <person name="Lee E."/>
            <person name="Macias A.M."/>
            <person name="Hajek A.E."/>
            <person name="De Bivort B.L."/>
            <person name="Kasson M.T."/>
            <person name="De Fine Licht H.H."/>
            <person name="Stajich J.E."/>
        </authorList>
    </citation>
    <scope>NUCLEOTIDE SEQUENCE</scope>
    <source>
        <strain evidence="1">Berkeley</strain>
    </source>
</reference>
<proteinExistence type="predicted"/>
<gene>
    <name evidence="1" type="ORF">DSO57_1004105</name>
</gene>
<evidence type="ECO:0000313" key="2">
    <source>
        <dbReference type="Proteomes" id="UP001165960"/>
    </source>
</evidence>
<dbReference type="EMBL" id="QTSX02002850">
    <property type="protein sequence ID" value="KAJ9074644.1"/>
    <property type="molecule type" value="Genomic_DNA"/>
</dbReference>
<comment type="caution">
    <text evidence="1">The sequence shown here is derived from an EMBL/GenBank/DDBJ whole genome shotgun (WGS) entry which is preliminary data.</text>
</comment>
<name>A0ACC2TIY9_9FUNG</name>
<sequence length="120" mass="13398">MKLAHILWWSLPTGPVVPCPEPPNASPYSWLPESKVKEKMKPAVLTGKKVDKVSAKALMVKMPETSEKIIKCLFNVQKTVVEGLQFKSFALSALSVWVINPELYAHLKPANQARTEDTKL</sequence>